<dbReference type="AlphaFoldDB" id="A0AAV2VME6"/>
<keyword evidence="1" id="KW-0472">Membrane</keyword>
<evidence type="ECO:0000256" key="1">
    <source>
        <dbReference type="SAM" id="Phobius"/>
    </source>
</evidence>
<organism evidence="2 3">
    <name type="scientific">Vibrio nigripulchritudo SOn1</name>
    <dbReference type="NCBI Taxonomy" id="1238450"/>
    <lineage>
        <taxon>Bacteria</taxon>
        <taxon>Pseudomonadati</taxon>
        <taxon>Pseudomonadota</taxon>
        <taxon>Gammaproteobacteria</taxon>
        <taxon>Vibrionales</taxon>
        <taxon>Vibrionaceae</taxon>
        <taxon>Vibrio</taxon>
    </lineage>
</organism>
<sequence length="136" mass="14940">MTSKKQMGFSLIEVMIAFLLFGVGMLGMVKLQTFMEHKSEHAARSLEALYLAESKLEHFRKRSVSGANGTILFGSISSGSEAKSGGYTLTWSVSQATGTVSSAVKVITIDSTWQDRLNTTQKVTLQTMLSKYNEFD</sequence>
<dbReference type="Proteomes" id="UP000018211">
    <property type="component" value="Unassembled WGS sequence"/>
</dbReference>
<dbReference type="InterPro" id="IPR012902">
    <property type="entry name" value="N_methyl_site"/>
</dbReference>
<evidence type="ECO:0000313" key="2">
    <source>
        <dbReference type="EMBL" id="CCO45909.1"/>
    </source>
</evidence>
<evidence type="ECO:0000313" key="3">
    <source>
        <dbReference type="Proteomes" id="UP000018211"/>
    </source>
</evidence>
<keyword evidence="1" id="KW-0812">Transmembrane</keyword>
<protein>
    <submittedName>
        <fullName evidence="2">Type IV fimbrial biogenesis protein PilV</fullName>
    </submittedName>
</protein>
<dbReference type="EMBL" id="CAOF01000070">
    <property type="protein sequence ID" value="CCO45909.1"/>
    <property type="molecule type" value="Genomic_DNA"/>
</dbReference>
<name>A0AAV2VME6_9VIBR</name>
<comment type="caution">
    <text evidence="2">The sequence shown here is derived from an EMBL/GenBank/DDBJ whole genome shotgun (WGS) entry which is preliminary data.</text>
</comment>
<gene>
    <name evidence="2" type="ORF">VIBNISOn1_1610031</name>
</gene>
<dbReference type="Pfam" id="PF07963">
    <property type="entry name" value="N_methyl"/>
    <property type="match status" value="1"/>
</dbReference>
<accession>A0AAV2VME6</accession>
<reference evidence="2 3" key="1">
    <citation type="journal article" date="2013" name="ISME J.">
        <title>Comparative genomics of pathogenic lineages of Vibrio nigripulchritudo identifies virulence-associated traits.</title>
        <authorList>
            <person name="Goudenege D."/>
            <person name="Labreuche Y."/>
            <person name="Krin E."/>
            <person name="Ansquer D."/>
            <person name="Mangenot S."/>
            <person name="Calteau A."/>
            <person name="Medigue C."/>
            <person name="Mazel D."/>
            <person name="Polz M.F."/>
            <person name="Le Roux F."/>
        </authorList>
    </citation>
    <scope>NUCLEOTIDE SEQUENCE [LARGE SCALE GENOMIC DNA]</scope>
    <source>
        <strain evidence="2 3">SOn1</strain>
    </source>
</reference>
<proteinExistence type="predicted"/>
<keyword evidence="1" id="KW-1133">Transmembrane helix</keyword>
<dbReference type="RefSeq" id="WP_022611222.1">
    <property type="nucleotide sequence ID" value="NZ_LK391965.1"/>
</dbReference>
<feature type="transmembrane region" description="Helical" evidence="1">
    <location>
        <begin position="6"/>
        <end position="29"/>
    </location>
</feature>